<dbReference type="EMBL" id="AP027742">
    <property type="protein sequence ID" value="BDZ77529.1"/>
    <property type="molecule type" value="Genomic_DNA"/>
</dbReference>
<evidence type="ECO:0000313" key="3">
    <source>
        <dbReference type="EMBL" id="BDZ77529.1"/>
    </source>
</evidence>
<evidence type="ECO:0000313" key="4">
    <source>
        <dbReference type="Proteomes" id="UP001305815"/>
    </source>
</evidence>
<reference evidence="4" key="1">
    <citation type="journal article" date="2023" name="Int. J. Syst. Evol. Microbiol.">
        <title>Claveliimonas bilis gen. nov., sp. nov., deoxycholic acid-producing bacteria isolated from human faeces, and reclassification of Sellimonas monacensis Zenner et al. 2021 as Claveliimonas monacensis comb. nov.</title>
        <authorList>
            <person name="Hisatomi A."/>
            <person name="Kastawa N.W.E.P.G."/>
            <person name="Song I."/>
            <person name="Ohkuma M."/>
            <person name="Fukiya S."/>
            <person name="Sakamoto M."/>
        </authorList>
    </citation>
    <scope>NUCLEOTIDE SEQUENCE [LARGE SCALE GENOMIC DNA]</scope>
    <source>
        <strain evidence="4">12BBH14</strain>
    </source>
</reference>
<keyword evidence="2" id="KW-0732">Signal</keyword>
<keyword evidence="1" id="KW-0812">Transmembrane</keyword>
<dbReference type="Proteomes" id="UP001305815">
    <property type="component" value="Chromosome"/>
</dbReference>
<evidence type="ECO:0000256" key="2">
    <source>
        <dbReference type="SAM" id="SignalP"/>
    </source>
</evidence>
<gene>
    <name evidence="3" type="ORF">Lac1_17120</name>
</gene>
<feature type="transmembrane region" description="Helical" evidence="1">
    <location>
        <begin position="250"/>
        <end position="270"/>
    </location>
</feature>
<keyword evidence="1" id="KW-1133">Transmembrane helix</keyword>
<sequence>MKKKLLKSISVIFVFVLLMGNVAFAQDNGDVSYDEKRQYLIEHGYREDILQTLPENIVVQTYERMTEYFDVPVTVAAEETTKYKEFSPDIENSQTTRGSIPNSKLQLSIIVHNFMDGSGKILGAEVVVMHNWIVTPAILGQDLITVNWDPDYFLLSGQSGFHSYCTVHNMSTNNTEFFYFQSNPSVVNTGGVGYYAQLRNPNLSPKITSNPGGSATLFFEPKYTFYNSSNISTNFNVNYTHDKSGGIESLGFLIKVLGLPLLLVICLILWRQQQFIDRTMEK</sequence>
<feature type="signal peptide" evidence="2">
    <location>
        <begin position="1"/>
        <end position="25"/>
    </location>
</feature>
<keyword evidence="1" id="KW-0472">Membrane</keyword>
<proteinExistence type="predicted"/>
<name>A0ABM8IAI1_9FIRM</name>
<evidence type="ECO:0000256" key="1">
    <source>
        <dbReference type="SAM" id="Phobius"/>
    </source>
</evidence>
<feature type="chain" id="PRO_5045153843" evidence="2">
    <location>
        <begin position="26"/>
        <end position="282"/>
    </location>
</feature>
<protein>
    <submittedName>
        <fullName evidence="3">Uncharacterized protein</fullName>
    </submittedName>
</protein>
<organism evidence="3 4">
    <name type="scientific">Claveliimonas bilis</name>
    <dbReference type="NCBI Taxonomy" id="3028070"/>
    <lineage>
        <taxon>Bacteria</taxon>
        <taxon>Bacillati</taxon>
        <taxon>Bacillota</taxon>
        <taxon>Clostridia</taxon>
        <taxon>Lachnospirales</taxon>
        <taxon>Lachnospiraceae</taxon>
        <taxon>Claveliimonas</taxon>
    </lineage>
</organism>
<keyword evidence="4" id="KW-1185">Reference proteome</keyword>
<accession>A0ABM8IAI1</accession>
<dbReference type="RefSeq" id="WP_316264578.1">
    <property type="nucleotide sequence ID" value="NZ_AP027742.1"/>
</dbReference>